<name>A0A0S7E4L6_9FLAO</name>
<dbReference type="GeneID" id="66974675"/>
<reference evidence="1 2" key="1">
    <citation type="journal article" date="2016" name="J. Zhejiang Univ. Sci. B">
        <title>Antibiotic resistance mechanisms of Myroides sp.</title>
        <authorList>
            <person name="Hu S."/>
            <person name="Yuan S."/>
            <person name="Qu H."/>
            <person name="Jiang T."/>
            <person name="Zhou Y."/>
            <person name="Wang M."/>
            <person name="Ming D."/>
        </authorList>
    </citation>
    <scope>NUCLEOTIDE SEQUENCE [LARGE SCALE GENOMIC DNA]</scope>
    <source>
        <strain evidence="1 2">PR63039</strain>
    </source>
</reference>
<sequence>MKYILPILMVLGLASCGGGETKKTDLETIDKQSAREVTIKSVVAGDSILHITSQKIWANGQLVTQKTDTIKTAKEVSAWGDTKPTSLVKVPIYVTVE</sequence>
<proteinExistence type="predicted"/>
<dbReference type="RefSeq" id="WP_006257461.1">
    <property type="nucleotide sequence ID" value="NZ_BCMQ01000001.1"/>
</dbReference>
<dbReference type="eggNOG" id="ENOG5032ZGJ">
    <property type="taxonomic scope" value="Bacteria"/>
</dbReference>
<accession>A0A0S7E4L6</accession>
<dbReference type="AlphaFoldDB" id="A0A0S7E4L6"/>
<dbReference type="PROSITE" id="PS51257">
    <property type="entry name" value="PROKAR_LIPOPROTEIN"/>
    <property type="match status" value="1"/>
</dbReference>
<organism evidence="1 2">
    <name type="scientific">Myroides odoratimimus</name>
    <dbReference type="NCBI Taxonomy" id="76832"/>
    <lineage>
        <taxon>Bacteria</taxon>
        <taxon>Pseudomonadati</taxon>
        <taxon>Bacteroidota</taxon>
        <taxon>Flavobacteriia</taxon>
        <taxon>Flavobacteriales</taxon>
        <taxon>Flavobacteriaceae</taxon>
        <taxon>Myroides</taxon>
    </lineage>
</organism>
<protein>
    <submittedName>
        <fullName evidence="1">Uncharacterized protein</fullName>
    </submittedName>
</protein>
<dbReference type="KEGG" id="mod:AS202_07670"/>
<evidence type="ECO:0000313" key="2">
    <source>
        <dbReference type="Proteomes" id="UP000069030"/>
    </source>
</evidence>
<dbReference type="EMBL" id="CP013690">
    <property type="protein sequence ID" value="ALU26030.1"/>
    <property type="molecule type" value="Genomic_DNA"/>
</dbReference>
<evidence type="ECO:0000313" key="1">
    <source>
        <dbReference type="EMBL" id="ALU26030.1"/>
    </source>
</evidence>
<gene>
    <name evidence="1" type="ORF">AS202_07670</name>
</gene>
<dbReference type="Proteomes" id="UP000069030">
    <property type="component" value="Chromosome"/>
</dbReference>